<organism evidence="1 2">
    <name type="scientific">Paraburkholderia humisilvae</name>
    <dbReference type="NCBI Taxonomy" id="627669"/>
    <lineage>
        <taxon>Bacteria</taxon>
        <taxon>Pseudomonadati</taxon>
        <taxon>Pseudomonadota</taxon>
        <taxon>Betaproteobacteria</taxon>
        <taxon>Burkholderiales</taxon>
        <taxon>Burkholderiaceae</taxon>
        <taxon>Paraburkholderia</taxon>
    </lineage>
</organism>
<dbReference type="EMBL" id="CADIKH010000255">
    <property type="protein sequence ID" value="CAB3775090.1"/>
    <property type="molecule type" value="Genomic_DNA"/>
</dbReference>
<dbReference type="Proteomes" id="UP000494363">
    <property type="component" value="Unassembled WGS sequence"/>
</dbReference>
<name>A0A6J5F8C8_9BURK</name>
<evidence type="ECO:0000313" key="1">
    <source>
        <dbReference type="EMBL" id="CAB3775090.1"/>
    </source>
</evidence>
<keyword evidence="2" id="KW-1185">Reference proteome</keyword>
<proteinExistence type="predicted"/>
<sequence>MLFVNRAEHTLGWGRLSAHDNESKMHQGLMHLIRILCTPFSTDSVDKLALPTYEHADRRTVRRDVAIPEIAKHGRAKFRRR</sequence>
<protein>
    <submittedName>
        <fullName evidence="1">Uncharacterized protein</fullName>
    </submittedName>
</protein>
<dbReference type="AlphaFoldDB" id="A0A6J5F8C8"/>
<gene>
    <name evidence="1" type="ORF">LMG29542_08472</name>
</gene>
<reference evidence="1 2" key="1">
    <citation type="submission" date="2020-04" db="EMBL/GenBank/DDBJ databases">
        <authorList>
            <person name="De Canck E."/>
        </authorList>
    </citation>
    <scope>NUCLEOTIDE SEQUENCE [LARGE SCALE GENOMIC DNA]</scope>
    <source>
        <strain evidence="1 2">LMG 29542</strain>
    </source>
</reference>
<accession>A0A6J5F8C8</accession>
<evidence type="ECO:0000313" key="2">
    <source>
        <dbReference type="Proteomes" id="UP000494363"/>
    </source>
</evidence>